<protein>
    <submittedName>
        <fullName evidence="1">PcfJ domain-containing protein</fullName>
    </submittedName>
</protein>
<accession>A0A9Q4DV72</accession>
<name>A0A9Q4DV72_BACSC</name>
<evidence type="ECO:0000313" key="2">
    <source>
        <dbReference type="Proteomes" id="UP001070352"/>
    </source>
</evidence>
<dbReference type="AlphaFoldDB" id="A0A9Q4DV72"/>
<comment type="caution">
    <text evidence="1">The sequence shown here is derived from an EMBL/GenBank/DDBJ whole genome shotgun (WGS) entry which is preliminary data.</text>
</comment>
<dbReference type="InterPro" id="IPR025586">
    <property type="entry name" value="PcfJ"/>
</dbReference>
<evidence type="ECO:0000313" key="1">
    <source>
        <dbReference type="EMBL" id="MCY8123081.1"/>
    </source>
</evidence>
<dbReference type="EMBL" id="JALANJ010000053">
    <property type="protein sequence ID" value="MCY8123081.1"/>
    <property type="molecule type" value="Genomic_DNA"/>
</dbReference>
<organism evidence="1 2">
    <name type="scientific">Bacillus spizizenii</name>
    <name type="common">Bacillus subtilis subsp. spizizenii</name>
    <dbReference type="NCBI Taxonomy" id="96241"/>
    <lineage>
        <taxon>Bacteria</taxon>
        <taxon>Bacillati</taxon>
        <taxon>Bacillota</taxon>
        <taxon>Bacilli</taxon>
        <taxon>Bacillales</taxon>
        <taxon>Bacillaceae</taxon>
        <taxon>Bacillus</taxon>
    </lineage>
</organism>
<reference evidence="1" key="1">
    <citation type="submission" date="2022-02" db="EMBL/GenBank/DDBJ databases">
        <title>Crop Bioprotection Bacillus Genome Sequencing.</title>
        <authorList>
            <person name="Dunlap C."/>
        </authorList>
    </citation>
    <scope>NUCLEOTIDE SEQUENCE</scope>
    <source>
        <strain evidence="1">M18B4</strain>
    </source>
</reference>
<gene>
    <name evidence="1" type="ORF">MOC45_21300</name>
</gene>
<dbReference type="Proteomes" id="UP001070352">
    <property type="component" value="Unassembled WGS sequence"/>
</dbReference>
<sequence length="470" mass="55188">MDYRIQLVISNGYAVDKDIYCTCGYNRKVKYREEAGRCPKCGVIETKKIDYIRTSYTYTDTLFKVISKTDQGFHIEGEEFFVSFSLPEKKFTIVSKNVRALTFSLKDKVIYLSKNGQKISVADSNINQFFKGAPIERVLDVISTDRNKELYRFCYNRLSCMGYERNNMWGRGLTRLKTYPVIETIGLSPLVNHLNDFWVFHTTLTRSKETMPPHKLLGVPKFMLNYISRMRTYPLFKHERLKQLCQYFDGNSLKLIMEIFDEESDIDKVHDVAETLVEVHRDYGYSDLRRTILYITREVKLEQGIVDPSEAITLIRDLARMSIAMEKSFIKYPKSLKKDHDVALANYKTRESEFKQKEFAKVTEYEDYRDLSFIGKFFSIIRPSHVREIIKEGESLSHCVSSYVDDIIKRKCKILFLRDSKQPDEPLVTVEVRGNVVRQVRGKFNRRPNTEESAFIESWAKKKNLEIRCH</sequence>
<proteinExistence type="predicted"/>
<dbReference type="Pfam" id="PF14284">
    <property type="entry name" value="PcfJ"/>
    <property type="match status" value="1"/>
</dbReference>